<accession>A0A6P0HCY7</accession>
<organism evidence="10 12">
    <name type="scientific">Modestobacter muralis</name>
    <dbReference type="NCBI Taxonomy" id="1608614"/>
    <lineage>
        <taxon>Bacteria</taxon>
        <taxon>Bacillati</taxon>
        <taxon>Actinomycetota</taxon>
        <taxon>Actinomycetes</taxon>
        <taxon>Geodermatophilales</taxon>
        <taxon>Geodermatophilaceae</taxon>
        <taxon>Modestobacter</taxon>
    </lineage>
</organism>
<evidence type="ECO:0000256" key="2">
    <source>
        <dbReference type="ARBA" id="ARBA00008610"/>
    </source>
</evidence>
<sequence length="354" mass="35123">MKAAALLLAGGMALSACASDETSGGTASSGSAGGSASAAALKVGLAYDTGGRGDNSFNDSAYLGMENAVNELGGELRDLTPNEDASNRPELLSQLAEQGFNPVIAVGFAYGDIIGDVASEFPDTTFAIVDSSGVGADGQPLGAGNVTGLQFAAEQGSFLAGVAAALKSTANHVGFVGGVETPLIQSFQAGFAAGAEAAKPGITVDVKYISPAGDFSGFADPARGQIVAQGIFDAGADIVYHAAGASGGGVFTAAAASGKRAIGVDSDQYETVDDPAQKAVIMTSMLKRVDNAVQGFITDFSEGSVTGGSDIVNDLSTEGVGLSYTGGFIDDIKGQIDEYATQITSGAITVPTAP</sequence>
<evidence type="ECO:0000256" key="4">
    <source>
        <dbReference type="ARBA" id="ARBA00022729"/>
    </source>
</evidence>
<evidence type="ECO:0000256" key="5">
    <source>
        <dbReference type="ARBA" id="ARBA00023136"/>
    </source>
</evidence>
<feature type="chain" id="PRO_5033894748" evidence="7">
    <location>
        <begin position="19"/>
        <end position="354"/>
    </location>
</feature>
<evidence type="ECO:0000313" key="10">
    <source>
        <dbReference type="EMBL" id="NEN52889.1"/>
    </source>
</evidence>
<feature type="signal peptide" evidence="7">
    <location>
        <begin position="1"/>
        <end position="18"/>
    </location>
</feature>
<evidence type="ECO:0000256" key="6">
    <source>
        <dbReference type="ARBA" id="ARBA00023288"/>
    </source>
</evidence>
<evidence type="ECO:0000313" key="12">
    <source>
        <dbReference type="Proteomes" id="UP000471152"/>
    </source>
</evidence>
<gene>
    <name evidence="10" type="ORF">G3R41_18450</name>
    <name evidence="9" type="ORF">GCU67_17800</name>
</gene>
<comment type="caution">
    <text evidence="10">The sequence shown here is derived from an EMBL/GenBank/DDBJ whole genome shotgun (WGS) entry which is preliminary data.</text>
</comment>
<feature type="domain" description="ABC transporter substrate-binding protein PnrA-like" evidence="8">
    <location>
        <begin position="47"/>
        <end position="350"/>
    </location>
</feature>
<keyword evidence="3" id="KW-1003">Cell membrane</keyword>
<evidence type="ECO:0000313" key="9">
    <source>
        <dbReference type="EMBL" id="NEK96001.1"/>
    </source>
</evidence>
<name>A0A6P0HCY7_9ACTN</name>
<dbReference type="InterPro" id="IPR050957">
    <property type="entry name" value="BMP_lipoprotein"/>
</dbReference>
<evidence type="ECO:0000259" key="8">
    <source>
        <dbReference type="Pfam" id="PF02608"/>
    </source>
</evidence>
<reference evidence="10 12" key="2">
    <citation type="submission" date="2020-02" db="EMBL/GenBank/DDBJ databases">
        <title>The WGS of Modestobacter muralis DSM 100205.</title>
        <authorList>
            <person name="Jiang Z."/>
        </authorList>
    </citation>
    <scope>NUCLEOTIDE SEQUENCE [LARGE SCALE GENOMIC DNA]</scope>
    <source>
        <strain evidence="10 12">DSM 100205</strain>
    </source>
</reference>
<dbReference type="Pfam" id="PF02608">
    <property type="entry name" value="Bmp"/>
    <property type="match status" value="1"/>
</dbReference>
<dbReference type="EMBL" id="JAAGWH010000052">
    <property type="protein sequence ID" value="NEK96001.1"/>
    <property type="molecule type" value="Genomic_DNA"/>
</dbReference>
<dbReference type="PANTHER" id="PTHR34296">
    <property type="entry name" value="TRANSCRIPTIONAL ACTIVATOR PROTEIN MED"/>
    <property type="match status" value="1"/>
</dbReference>
<keyword evidence="11" id="KW-1185">Reference proteome</keyword>
<dbReference type="PANTHER" id="PTHR34296:SF2">
    <property type="entry name" value="ABC TRANSPORTER GUANOSINE-BINDING PROTEIN NUPN"/>
    <property type="match status" value="1"/>
</dbReference>
<evidence type="ECO:0000256" key="3">
    <source>
        <dbReference type="ARBA" id="ARBA00022475"/>
    </source>
</evidence>
<protein>
    <submittedName>
        <fullName evidence="10">BMP family ABC transporter substrate-binding protein</fullName>
    </submittedName>
</protein>
<comment type="similarity">
    <text evidence="2">Belongs to the BMP lipoprotein family.</text>
</comment>
<dbReference type="PROSITE" id="PS51257">
    <property type="entry name" value="PROKAR_LIPOPROTEIN"/>
    <property type="match status" value="1"/>
</dbReference>
<keyword evidence="4 7" id="KW-0732">Signal</keyword>
<dbReference type="SUPFAM" id="SSF53822">
    <property type="entry name" value="Periplasmic binding protein-like I"/>
    <property type="match status" value="1"/>
</dbReference>
<dbReference type="AlphaFoldDB" id="A0A6P0HCY7"/>
<reference evidence="9 11" key="1">
    <citation type="submission" date="2020-01" db="EMBL/GenBank/DDBJ databases">
        <title>the WGS Modestobacter muralis CPCC 204518.</title>
        <authorList>
            <person name="Jiang Z."/>
        </authorList>
    </citation>
    <scope>NUCLEOTIDE SEQUENCE [LARGE SCALE GENOMIC DNA]</scope>
    <source>
        <strain evidence="9 11">DSM 100205</strain>
    </source>
</reference>
<comment type="subcellular location">
    <subcellularLocation>
        <location evidence="1">Cell membrane</location>
        <topology evidence="1">Lipid-anchor</topology>
    </subcellularLocation>
</comment>
<evidence type="ECO:0000313" key="11">
    <source>
        <dbReference type="Proteomes" id="UP000468828"/>
    </source>
</evidence>
<dbReference type="GO" id="GO:0005886">
    <property type="term" value="C:plasma membrane"/>
    <property type="evidence" value="ECO:0007669"/>
    <property type="project" value="UniProtKB-SubCell"/>
</dbReference>
<dbReference type="InterPro" id="IPR003760">
    <property type="entry name" value="PnrA-like"/>
</dbReference>
<evidence type="ECO:0000256" key="7">
    <source>
        <dbReference type="SAM" id="SignalP"/>
    </source>
</evidence>
<evidence type="ECO:0000256" key="1">
    <source>
        <dbReference type="ARBA" id="ARBA00004193"/>
    </source>
</evidence>
<dbReference type="EMBL" id="JAAGWB010000054">
    <property type="protein sequence ID" value="NEN52889.1"/>
    <property type="molecule type" value="Genomic_DNA"/>
</dbReference>
<dbReference type="Proteomes" id="UP000471152">
    <property type="component" value="Unassembled WGS sequence"/>
</dbReference>
<dbReference type="InterPro" id="IPR028082">
    <property type="entry name" value="Peripla_BP_I"/>
</dbReference>
<dbReference type="Gene3D" id="3.40.50.2300">
    <property type="match status" value="2"/>
</dbReference>
<keyword evidence="5" id="KW-0472">Membrane</keyword>
<dbReference type="CDD" id="cd06354">
    <property type="entry name" value="PBP1_PrnA-like"/>
    <property type="match status" value="1"/>
</dbReference>
<keyword evidence="6" id="KW-0449">Lipoprotein</keyword>
<proteinExistence type="inferred from homology"/>
<dbReference type="Proteomes" id="UP000468828">
    <property type="component" value="Unassembled WGS sequence"/>
</dbReference>